<reference evidence="2 3" key="1">
    <citation type="journal article" date="2016" name="Nat. Commun.">
        <title>Thousands of microbial genomes shed light on interconnected biogeochemical processes in an aquifer system.</title>
        <authorList>
            <person name="Anantharaman K."/>
            <person name="Brown C.T."/>
            <person name="Hug L.A."/>
            <person name="Sharon I."/>
            <person name="Castelle C.J."/>
            <person name="Probst A.J."/>
            <person name="Thomas B.C."/>
            <person name="Singh A."/>
            <person name="Wilkins M.J."/>
            <person name="Karaoz U."/>
            <person name="Brodie E.L."/>
            <person name="Williams K.H."/>
            <person name="Hubbard S.S."/>
            <person name="Banfield J.F."/>
        </authorList>
    </citation>
    <scope>NUCLEOTIDE SEQUENCE [LARGE SCALE GENOMIC DNA]</scope>
</reference>
<gene>
    <name evidence="2" type="ORF">A3D42_00865</name>
</gene>
<dbReference type="STRING" id="1801754.A3D42_00865"/>
<protein>
    <submittedName>
        <fullName evidence="2">Uncharacterized protein</fullName>
    </submittedName>
</protein>
<dbReference type="InterPro" id="IPR036280">
    <property type="entry name" value="Multihaem_cyt_sf"/>
</dbReference>
<evidence type="ECO:0000313" key="3">
    <source>
        <dbReference type="Proteomes" id="UP000177777"/>
    </source>
</evidence>
<organism evidence="2 3">
    <name type="scientific">Candidatus Nomurabacteria bacterium RIFCSPHIGHO2_02_FULL_41_18</name>
    <dbReference type="NCBI Taxonomy" id="1801754"/>
    <lineage>
        <taxon>Bacteria</taxon>
        <taxon>Candidatus Nomuraibacteriota</taxon>
    </lineage>
</organism>
<feature type="coiled-coil region" evidence="1">
    <location>
        <begin position="224"/>
        <end position="269"/>
    </location>
</feature>
<evidence type="ECO:0000313" key="2">
    <source>
        <dbReference type="EMBL" id="OGI77057.1"/>
    </source>
</evidence>
<name>A0A1F6W548_9BACT</name>
<keyword evidence="1" id="KW-0175">Coiled coil</keyword>
<sequence>MESEIKTCIDCKNEFIINSGDLILYQKVGLEIPEQCFDCRLKQYFAFWVFGKFRKGVSDLSGESLITILPSNARYPIYKSHEWWSDAWDPMSFGQDYDSSRSFFDQLKKLQEKIPRPHQMGENNTNCDWCDDAWESKNCYLSRAFLKCENLNYCFRVVESKDSFDLTLCYYLQNSYDCLACHNSYNLNFSESSRDCIDSYFLFDCRNCQNCFMCWNLRNKNYYIRNKQYTKEEYESELKKIKLDSHKNIENLKNEFENILKNNAAHRENMNIKTTNSIGNYLTNCDKCVNVFTWENSQNCRNSLRGLNTKDCIDQLGTWNNELSGNNSGVFGGYQIKHSVWSDARYSEYLDLCYEVEYCFGCVGLRKKKYCILNKQYNKEGYEKLKSEIISDMSKRGEYGKFFPYSMGFCPYNLSTGMMYFKDIKKEEILKHGGYWSDEDFSSQDGISSLELPDSILETEKSITLQALICPESKYRFNISEAEYKFHKNKNFALARFHFDLRMLKKARKTAVLKSYPYKCIYCQNDIMAYYPPEWGYQKIACEECYKQNIA</sequence>
<comment type="caution">
    <text evidence="2">The sequence shown here is derived from an EMBL/GenBank/DDBJ whole genome shotgun (WGS) entry which is preliminary data.</text>
</comment>
<dbReference type="AlphaFoldDB" id="A0A1F6W548"/>
<dbReference type="SUPFAM" id="SSF48695">
    <property type="entry name" value="Multiheme cytochromes"/>
    <property type="match status" value="1"/>
</dbReference>
<dbReference type="EMBL" id="MFUE01000019">
    <property type="protein sequence ID" value="OGI77057.1"/>
    <property type="molecule type" value="Genomic_DNA"/>
</dbReference>
<accession>A0A1F6W548</accession>
<proteinExistence type="predicted"/>
<evidence type="ECO:0000256" key="1">
    <source>
        <dbReference type="SAM" id="Coils"/>
    </source>
</evidence>
<dbReference type="Proteomes" id="UP000177777">
    <property type="component" value="Unassembled WGS sequence"/>
</dbReference>